<gene>
    <name evidence="1" type="ORF">DOFOFD_06040</name>
</gene>
<evidence type="ECO:0000313" key="2">
    <source>
        <dbReference type="Proteomes" id="UP001312908"/>
    </source>
</evidence>
<dbReference type="Proteomes" id="UP001312908">
    <property type="component" value="Unassembled WGS sequence"/>
</dbReference>
<comment type="caution">
    <text evidence="1">The sequence shown here is derived from an EMBL/GenBank/DDBJ whole genome shotgun (WGS) entry which is preliminary data.</text>
</comment>
<name>A0ABU7U161_9PROT</name>
<sequence length="70" mass="7828">MRRGELIVVMNGTLYSMSATGLTRVPFTLHAIAERFAILSSDGKFLSTLEDGRTAYVEVPVHWEIFTPLN</sequence>
<protein>
    <submittedName>
        <fullName evidence="1">Uncharacterized protein</fullName>
    </submittedName>
</protein>
<proteinExistence type="predicted"/>
<reference evidence="1 2" key="1">
    <citation type="submission" date="2023-10" db="EMBL/GenBank/DDBJ databases">
        <title>Sorlinia euscelidii gen. nov., sp. nov., an acetic acid bacteria isolated from the gut of Euscelidius variegatus emitter.</title>
        <authorList>
            <person name="Michoud G."/>
            <person name="Marasco R."/>
            <person name="Seferji K."/>
            <person name="Gonella E."/>
            <person name="Garuglieri E."/>
            <person name="Alma A."/>
            <person name="Mapelli F."/>
            <person name="Borin S."/>
            <person name="Daffonchio D."/>
            <person name="Crotti E."/>
        </authorList>
    </citation>
    <scope>NUCLEOTIDE SEQUENCE [LARGE SCALE GENOMIC DNA]</scope>
    <source>
        <strain evidence="1 2">EV16P</strain>
    </source>
</reference>
<dbReference type="EMBL" id="JAWJZY010000002">
    <property type="protein sequence ID" value="MEE8658567.1"/>
    <property type="molecule type" value="Genomic_DNA"/>
</dbReference>
<organism evidence="1 2">
    <name type="scientific">Sorlinia euscelidii</name>
    <dbReference type="NCBI Taxonomy" id="3081148"/>
    <lineage>
        <taxon>Bacteria</taxon>
        <taxon>Pseudomonadati</taxon>
        <taxon>Pseudomonadota</taxon>
        <taxon>Alphaproteobacteria</taxon>
        <taxon>Acetobacterales</taxon>
        <taxon>Acetobacteraceae</taxon>
        <taxon>Sorlinia</taxon>
    </lineage>
</organism>
<keyword evidence="2" id="KW-1185">Reference proteome</keyword>
<evidence type="ECO:0000313" key="1">
    <source>
        <dbReference type="EMBL" id="MEE8658567.1"/>
    </source>
</evidence>
<accession>A0ABU7U161</accession>